<dbReference type="EMBL" id="CAJNOQ010003299">
    <property type="protein sequence ID" value="CAF1005320.1"/>
    <property type="molecule type" value="Genomic_DNA"/>
</dbReference>
<dbReference type="Proteomes" id="UP000681722">
    <property type="component" value="Unassembled WGS sequence"/>
</dbReference>
<dbReference type="SUPFAM" id="SSF56399">
    <property type="entry name" value="ADP-ribosylation"/>
    <property type="match status" value="1"/>
</dbReference>
<proteinExistence type="predicted"/>
<dbReference type="PROSITE" id="PS51996">
    <property type="entry name" value="TR_MART"/>
    <property type="match status" value="1"/>
</dbReference>
<evidence type="ECO:0000313" key="2">
    <source>
        <dbReference type="EMBL" id="CAF3776641.1"/>
    </source>
</evidence>
<comment type="caution">
    <text evidence="1">The sequence shown here is derived from an EMBL/GenBank/DDBJ whole genome shotgun (WGS) entry which is preliminary data.</text>
</comment>
<evidence type="ECO:0000313" key="3">
    <source>
        <dbReference type="Proteomes" id="UP000663829"/>
    </source>
</evidence>
<evidence type="ECO:0008006" key="4">
    <source>
        <dbReference type="Google" id="ProtNLM"/>
    </source>
</evidence>
<organism evidence="1 3">
    <name type="scientific">Didymodactylos carnosus</name>
    <dbReference type="NCBI Taxonomy" id="1234261"/>
    <lineage>
        <taxon>Eukaryota</taxon>
        <taxon>Metazoa</taxon>
        <taxon>Spiralia</taxon>
        <taxon>Gnathifera</taxon>
        <taxon>Rotifera</taxon>
        <taxon>Eurotatoria</taxon>
        <taxon>Bdelloidea</taxon>
        <taxon>Philodinida</taxon>
        <taxon>Philodinidae</taxon>
        <taxon>Didymodactylos</taxon>
    </lineage>
</organism>
<dbReference type="EMBL" id="CAJOBC010003299">
    <property type="protein sequence ID" value="CAF3776641.1"/>
    <property type="molecule type" value="Genomic_DNA"/>
</dbReference>
<evidence type="ECO:0000313" key="1">
    <source>
        <dbReference type="EMBL" id="CAF1005320.1"/>
    </source>
</evidence>
<dbReference type="Proteomes" id="UP000663829">
    <property type="component" value="Unassembled WGS sequence"/>
</dbReference>
<keyword evidence="3" id="KW-1185">Reference proteome</keyword>
<dbReference type="Gene3D" id="1.25.40.10">
    <property type="entry name" value="Tetratricopeptide repeat domain"/>
    <property type="match status" value="1"/>
</dbReference>
<protein>
    <recommendedName>
        <fullName evidence="4">Tetratricopeptide repeat protein</fullName>
    </recommendedName>
</protein>
<reference evidence="1" key="1">
    <citation type="submission" date="2021-02" db="EMBL/GenBank/DDBJ databases">
        <authorList>
            <person name="Nowell W R."/>
        </authorList>
    </citation>
    <scope>NUCLEOTIDE SEQUENCE</scope>
</reference>
<dbReference type="AlphaFoldDB" id="A0A814H3R1"/>
<dbReference type="SUPFAM" id="SSF48452">
    <property type="entry name" value="TPR-like"/>
    <property type="match status" value="1"/>
</dbReference>
<sequence length="620" mass="73208">MWATWIVKAVSPSKPGRTQKKLEGRCSFKFSTKWPEKNWGSGGAVYTELNHLLDDLTKDVQKYLQHEKYVAIFSKVVKEGNTTDDSVSWWINFIDLLCYLPYAEDCRYKLISSLKTYYAENTIQIREVAQFESDYKADEALWWYTRPTFLHRQLNNALRQHNSQVMFLFGFIVQDIYRQLKKEHEKLKDNPENPLRLYRGQLMSHIEIKQLKGLLTHRTIVNNSFFSTSDDRSVALLFLNPESKLEDEFQNVLFEIEMDMREMSRPYGCISNLSIMLDEREVLLMIGIQFLVQKNDLLYDENEKLWNVKLKLQSNFNLKFDCESKRKNLKNSISQLTHFIWMALPQDINSIFYELINLFPSEKWILAVKMHCIGNYQEWKVENYSVALSSYEEALKIWDEYKDDDELDYSADIGKIHMDIGDCCQKLTNKHYNHSISCYESALKKATTENEKININCRLAEIYENKMQIGNDKKEENGLKVISYLKTSVQHMKSNSSNTFGIGISLEKIADIYETLLKYDDALTFYESALQFYLEQLDPHPYSIIEISKKIVRIYITQKNDYHSVLKYQLIKHKYTLKKHELKPTDNDQTYINIKKKAIAESYTELADMHLALDEYKFRI</sequence>
<gene>
    <name evidence="1" type="ORF">GPM918_LOCUS13977</name>
    <name evidence="2" type="ORF">SRO942_LOCUS13977</name>
</gene>
<accession>A0A814H3R1</accession>
<dbReference type="InterPro" id="IPR011990">
    <property type="entry name" value="TPR-like_helical_dom_sf"/>
</dbReference>
<name>A0A814H3R1_9BILA</name>
<dbReference type="Gene3D" id="3.90.176.10">
    <property type="entry name" value="Toxin ADP-ribosyltransferase, Chain A, domain 1"/>
    <property type="match status" value="1"/>
</dbReference>